<organism evidence="1">
    <name type="scientific">Anguilla anguilla</name>
    <name type="common">European freshwater eel</name>
    <name type="synonym">Muraena anguilla</name>
    <dbReference type="NCBI Taxonomy" id="7936"/>
    <lineage>
        <taxon>Eukaryota</taxon>
        <taxon>Metazoa</taxon>
        <taxon>Chordata</taxon>
        <taxon>Craniata</taxon>
        <taxon>Vertebrata</taxon>
        <taxon>Euteleostomi</taxon>
        <taxon>Actinopterygii</taxon>
        <taxon>Neopterygii</taxon>
        <taxon>Teleostei</taxon>
        <taxon>Anguilliformes</taxon>
        <taxon>Anguillidae</taxon>
        <taxon>Anguilla</taxon>
    </lineage>
</organism>
<reference evidence="1" key="2">
    <citation type="journal article" date="2015" name="Fish Shellfish Immunol.">
        <title>Early steps in the European eel (Anguilla anguilla)-Vibrio vulnificus interaction in the gills: Role of the RtxA13 toxin.</title>
        <authorList>
            <person name="Callol A."/>
            <person name="Pajuelo D."/>
            <person name="Ebbesson L."/>
            <person name="Teles M."/>
            <person name="MacKenzie S."/>
            <person name="Amaro C."/>
        </authorList>
    </citation>
    <scope>NUCLEOTIDE SEQUENCE</scope>
</reference>
<sequence length="43" mass="5106">MLKKMIVLYKYTSLFRLLLFLRSMLKPCLVKCGRVSMAVYHLP</sequence>
<proteinExistence type="predicted"/>
<accession>A0A0E9Q4P0</accession>
<name>A0A0E9Q4P0_ANGAN</name>
<dbReference type="AlphaFoldDB" id="A0A0E9Q4P0"/>
<protein>
    <submittedName>
        <fullName evidence="1">Uncharacterized protein</fullName>
    </submittedName>
</protein>
<reference evidence="1" key="1">
    <citation type="submission" date="2014-11" db="EMBL/GenBank/DDBJ databases">
        <authorList>
            <person name="Amaro Gonzalez C."/>
        </authorList>
    </citation>
    <scope>NUCLEOTIDE SEQUENCE</scope>
</reference>
<dbReference type="EMBL" id="GBXM01097499">
    <property type="protein sequence ID" value="JAH11078.1"/>
    <property type="molecule type" value="Transcribed_RNA"/>
</dbReference>
<evidence type="ECO:0000313" key="1">
    <source>
        <dbReference type="EMBL" id="JAH11078.1"/>
    </source>
</evidence>